<feature type="region of interest" description="Disordered" evidence="5">
    <location>
        <begin position="759"/>
        <end position="813"/>
    </location>
</feature>
<dbReference type="Gene3D" id="3.40.50.11260">
    <property type="match status" value="1"/>
</dbReference>
<dbReference type="Pfam" id="PF13589">
    <property type="entry name" value="HATPase_c_3"/>
    <property type="match status" value="1"/>
</dbReference>
<dbReference type="InterPro" id="IPR020575">
    <property type="entry name" value="Hsp90_N"/>
</dbReference>
<dbReference type="Gene3D" id="3.30.230.80">
    <property type="match status" value="1"/>
</dbReference>
<evidence type="ECO:0000313" key="9">
    <source>
        <dbReference type="Proteomes" id="UP001491310"/>
    </source>
</evidence>
<keyword evidence="6" id="KW-0732">Signal</keyword>
<keyword evidence="3" id="KW-0067">ATP-binding</keyword>
<dbReference type="Proteomes" id="UP001491310">
    <property type="component" value="Unassembled WGS sequence"/>
</dbReference>
<keyword evidence="4" id="KW-0143">Chaperone</keyword>
<evidence type="ECO:0000256" key="4">
    <source>
        <dbReference type="ARBA" id="ARBA00023186"/>
    </source>
</evidence>
<dbReference type="SUPFAM" id="SSF55874">
    <property type="entry name" value="ATPase domain of HSP90 chaperone/DNA topoisomerase II/histidine kinase"/>
    <property type="match status" value="1"/>
</dbReference>
<evidence type="ECO:0000256" key="5">
    <source>
        <dbReference type="SAM" id="MobiDB-lite"/>
    </source>
</evidence>
<comment type="similarity">
    <text evidence="1">Belongs to the heat shock protein 90 family.</text>
</comment>
<dbReference type="InterPro" id="IPR019805">
    <property type="entry name" value="Heat_shock_protein_90_CS"/>
</dbReference>
<reference evidence="8 9" key="1">
    <citation type="journal article" date="2024" name="Nat. Commun.">
        <title>Phylogenomics reveals the evolutionary origins of lichenization in chlorophyte algae.</title>
        <authorList>
            <person name="Puginier C."/>
            <person name="Libourel C."/>
            <person name="Otte J."/>
            <person name="Skaloud P."/>
            <person name="Haon M."/>
            <person name="Grisel S."/>
            <person name="Petersen M."/>
            <person name="Berrin J.G."/>
            <person name="Delaux P.M."/>
            <person name="Dal Grande F."/>
            <person name="Keller J."/>
        </authorList>
    </citation>
    <scope>NUCLEOTIDE SEQUENCE [LARGE SCALE GENOMIC DNA]</scope>
    <source>
        <strain evidence="8 9">SAG 216-7</strain>
    </source>
</reference>
<proteinExistence type="inferred from homology"/>
<dbReference type="CDD" id="cd16927">
    <property type="entry name" value="HATPase_Hsp90-like"/>
    <property type="match status" value="1"/>
</dbReference>
<comment type="caution">
    <text evidence="8">The sequence shown here is derived from an EMBL/GenBank/DDBJ whole genome shotgun (WGS) entry which is preliminary data.</text>
</comment>
<accession>A0ABR2YKP3</accession>
<organism evidence="8 9">
    <name type="scientific">Coccomyxa subellipsoidea</name>
    <dbReference type="NCBI Taxonomy" id="248742"/>
    <lineage>
        <taxon>Eukaryota</taxon>
        <taxon>Viridiplantae</taxon>
        <taxon>Chlorophyta</taxon>
        <taxon>core chlorophytes</taxon>
        <taxon>Trebouxiophyceae</taxon>
        <taxon>Trebouxiophyceae incertae sedis</taxon>
        <taxon>Coccomyxaceae</taxon>
        <taxon>Coccomyxa</taxon>
    </lineage>
</organism>
<feature type="chain" id="PRO_5047207840" description="Histidine kinase/HSP90-like ATPase domain-containing protein" evidence="6">
    <location>
        <begin position="23"/>
        <end position="813"/>
    </location>
</feature>
<dbReference type="SUPFAM" id="SSF54211">
    <property type="entry name" value="Ribosomal protein S5 domain 2-like"/>
    <property type="match status" value="1"/>
</dbReference>
<dbReference type="PANTHER" id="PTHR11528">
    <property type="entry name" value="HEAT SHOCK PROTEIN 90 FAMILY MEMBER"/>
    <property type="match status" value="1"/>
</dbReference>
<dbReference type="InterPro" id="IPR036890">
    <property type="entry name" value="HATPase_C_sf"/>
</dbReference>
<dbReference type="Gene3D" id="3.30.565.10">
    <property type="entry name" value="Histidine kinase-like ATPase, C-terminal domain"/>
    <property type="match status" value="1"/>
</dbReference>
<feature type="domain" description="Histidine kinase/HSP90-like ATPase" evidence="7">
    <location>
        <begin position="75"/>
        <end position="229"/>
    </location>
</feature>
<gene>
    <name evidence="8" type="ORF">WJX75_003474</name>
</gene>
<keyword evidence="9" id="KW-1185">Reference proteome</keyword>
<dbReference type="SUPFAM" id="SSF110942">
    <property type="entry name" value="HSP90 C-terminal domain"/>
    <property type="match status" value="1"/>
</dbReference>
<evidence type="ECO:0000256" key="6">
    <source>
        <dbReference type="SAM" id="SignalP"/>
    </source>
</evidence>
<dbReference type="InterPro" id="IPR020568">
    <property type="entry name" value="Ribosomal_Su5_D2-typ_SF"/>
</dbReference>
<dbReference type="InterPro" id="IPR003594">
    <property type="entry name" value="HATPase_dom"/>
</dbReference>
<dbReference type="PROSITE" id="PS00298">
    <property type="entry name" value="HSP90"/>
    <property type="match status" value="1"/>
</dbReference>
<dbReference type="EMBL" id="JALJOT010000009">
    <property type="protein sequence ID" value="KAK9907429.1"/>
    <property type="molecule type" value="Genomic_DNA"/>
</dbReference>
<feature type="region of interest" description="Disordered" evidence="5">
    <location>
        <begin position="262"/>
        <end position="312"/>
    </location>
</feature>
<dbReference type="Pfam" id="PF00183">
    <property type="entry name" value="HSP90"/>
    <property type="match status" value="1"/>
</dbReference>
<dbReference type="PIRSF" id="PIRSF002583">
    <property type="entry name" value="Hsp90"/>
    <property type="match status" value="1"/>
</dbReference>
<dbReference type="SMART" id="SM00387">
    <property type="entry name" value="HATPase_c"/>
    <property type="match status" value="1"/>
</dbReference>
<keyword evidence="2" id="KW-0547">Nucleotide-binding</keyword>
<evidence type="ECO:0000256" key="1">
    <source>
        <dbReference type="ARBA" id="ARBA00008239"/>
    </source>
</evidence>
<dbReference type="InterPro" id="IPR037196">
    <property type="entry name" value="HSP90_C"/>
</dbReference>
<dbReference type="HAMAP" id="MF_00505">
    <property type="entry name" value="HSP90"/>
    <property type="match status" value="1"/>
</dbReference>
<sequence>MRGPRVAALALLACLAVAGFSGISIHAVAETADQTTTTGSEAPKTFTPKEGAEKFTFQAEVNRLMDILIHSLYSNKEIFLRELISNAADALDKIRFLSLTDKGQLGETPDLEIRVKVDHENKILTIQDTGVGMTRDDLVKNLGTIAKSGTSAFLEQMQKSNDINLIGQFGVGFYSVYLVADYVEVISKHNDDKQWLWESGADGNFAVSEDKGEPIGRGTMLKIHIKEDAQEYLEEAKLKELVAKYSEFINFPIYLYSSSEVEKEVPVDEEPAEEEAEEATDADKDEDEDSNDVEDADEEDEDEEEEAPKTKKVKETVWDWDLLNDNKALWLRSPSDVSEEEYTNFYKALAKSDHEKAAAHVHFRAEGDVEFRALLYVPERAPPNFLADYYGHKPSLKLYVRRVFISDDFEELIPRYLSFMKGIVDSDTLPLSVSRETLQAHASLKVIKKKLVRKVLDSLKKMSDAQKDTGKDESMDEEDKAEAEKYETFWKEFGRAIKLGIIEDAANRPRLAKLLRVRTSADPEKLVPLDDYISRMKDDQKQIFYLTGASVEDLQKSVFLEKLIQKGYEVIFFTEPIDEYVMTHVTEYDDKKFQDASKDDVKLGKDDKKGLKKLKEEFKDVLAWWKELLGAAVGQVKVSARLATSPAIVLTSKYGWSANMERIMKSQALGDTADRSYMKGMKTLEINPRHPLILELKRQFEEDKESEKAAAYARLLWDTALMESGFEIEAPKEFNSRIYGLLAQAYNIQGDLGISAEDAAAAAAEEAKEEAEEGTSEEEPETPEFTAEAFANAAAEVAADLEAEEAPPKDELR</sequence>
<feature type="compositionally biased region" description="Acidic residues" evidence="5">
    <location>
        <begin position="767"/>
        <end position="782"/>
    </location>
</feature>
<dbReference type="Gene3D" id="1.20.120.790">
    <property type="entry name" value="Heat shock protein 90, C-terminal domain"/>
    <property type="match status" value="1"/>
</dbReference>
<dbReference type="InterPro" id="IPR001404">
    <property type="entry name" value="Hsp90_fam"/>
</dbReference>
<evidence type="ECO:0000256" key="2">
    <source>
        <dbReference type="ARBA" id="ARBA00022741"/>
    </source>
</evidence>
<evidence type="ECO:0000259" key="7">
    <source>
        <dbReference type="SMART" id="SM00387"/>
    </source>
</evidence>
<feature type="signal peptide" evidence="6">
    <location>
        <begin position="1"/>
        <end position="22"/>
    </location>
</feature>
<name>A0ABR2YKP3_9CHLO</name>
<protein>
    <recommendedName>
        <fullName evidence="7">Histidine kinase/HSP90-like ATPase domain-containing protein</fullName>
    </recommendedName>
</protein>
<dbReference type="PRINTS" id="PR00775">
    <property type="entry name" value="HEATSHOCK90"/>
</dbReference>
<evidence type="ECO:0000256" key="3">
    <source>
        <dbReference type="ARBA" id="ARBA00022840"/>
    </source>
</evidence>
<dbReference type="NCBIfam" id="NF003555">
    <property type="entry name" value="PRK05218.1"/>
    <property type="match status" value="1"/>
</dbReference>
<feature type="compositionally biased region" description="Acidic residues" evidence="5">
    <location>
        <begin position="267"/>
        <end position="306"/>
    </location>
</feature>
<feature type="compositionally biased region" description="Low complexity" evidence="5">
    <location>
        <begin position="783"/>
        <end position="798"/>
    </location>
</feature>
<evidence type="ECO:0000313" key="8">
    <source>
        <dbReference type="EMBL" id="KAK9907429.1"/>
    </source>
</evidence>